<dbReference type="Gene3D" id="3.30.565.10">
    <property type="entry name" value="Histidine kinase-like ATPase, C-terminal domain"/>
    <property type="match status" value="1"/>
</dbReference>
<sequence>MFKNLYIRIVLTFISAVFVGLGTSIPITYYLYKEQIVQFIQGTEAILQLRVALLTMFCLALVIGSLKFVILTFFLVKPLKALTEATKIVAKGDYNIRLQRKGNDELGVLSQHFQQMANELNQVEQMRQEFVSNVSHEIQTPLASISGFISILQTDGLSEQEQLRCMEIIRQESIRLSRLSDNMLHLAMLDSKYHPFHPSLVQLDRQLRHIVVAAEPQWTAKRLHIHLDLPKTAVKADEDLLNQVWQNIFHNSIKFTPEGGNITIEVSPGSGEVTVTFRDNGIGIADEDRKRIFERFFKADKSHNREVEGSGLGLAIVRRVVDLHCGWIEVDSRPGAGTAISVILPRA</sequence>
<dbReference type="SMART" id="SM00387">
    <property type="entry name" value="HATPase_c"/>
    <property type="match status" value="1"/>
</dbReference>
<comment type="subcellular location">
    <subcellularLocation>
        <location evidence="2">Cell membrane</location>
        <topology evidence="2">Multi-pass membrane protein</topology>
    </subcellularLocation>
</comment>
<keyword evidence="11 12" id="KW-0472">Membrane</keyword>
<name>A0A4R5KC09_9BACL</name>
<dbReference type="InterPro" id="IPR050736">
    <property type="entry name" value="Sensor_HK_Regulatory"/>
</dbReference>
<dbReference type="InterPro" id="IPR003661">
    <property type="entry name" value="HisK_dim/P_dom"/>
</dbReference>
<dbReference type="EC" id="2.7.13.3" evidence="3"/>
<dbReference type="InterPro" id="IPR036890">
    <property type="entry name" value="HATPase_C_sf"/>
</dbReference>
<dbReference type="InterPro" id="IPR005467">
    <property type="entry name" value="His_kinase_dom"/>
</dbReference>
<reference evidence="15 16" key="1">
    <citation type="submission" date="2019-03" db="EMBL/GenBank/DDBJ databases">
        <title>This is whole genome sequence of Paenibacillus sp MS74 strain.</title>
        <authorList>
            <person name="Trinh H.N."/>
        </authorList>
    </citation>
    <scope>NUCLEOTIDE SEQUENCE [LARGE SCALE GENOMIC DNA]</scope>
    <source>
        <strain evidence="15 16">MS74</strain>
    </source>
</reference>
<evidence type="ECO:0000256" key="11">
    <source>
        <dbReference type="ARBA" id="ARBA00023136"/>
    </source>
</evidence>
<evidence type="ECO:0000256" key="3">
    <source>
        <dbReference type="ARBA" id="ARBA00012438"/>
    </source>
</evidence>
<dbReference type="InterPro" id="IPR004358">
    <property type="entry name" value="Sig_transdc_His_kin-like_C"/>
</dbReference>
<dbReference type="SMART" id="SM00388">
    <property type="entry name" value="HisKA"/>
    <property type="match status" value="1"/>
</dbReference>
<keyword evidence="4" id="KW-1003">Cell membrane</keyword>
<feature type="domain" description="Histidine kinase" evidence="13">
    <location>
        <begin position="133"/>
        <end position="347"/>
    </location>
</feature>
<dbReference type="SMART" id="SM00304">
    <property type="entry name" value="HAMP"/>
    <property type="match status" value="1"/>
</dbReference>
<dbReference type="OrthoDB" id="9813151at2"/>
<dbReference type="PRINTS" id="PR00344">
    <property type="entry name" value="BCTRLSENSOR"/>
</dbReference>
<feature type="transmembrane region" description="Helical" evidence="12">
    <location>
        <begin position="53"/>
        <end position="76"/>
    </location>
</feature>
<gene>
    <name evidence="15" type="ORF">E1757_29190</name>
</gene>
<evidence type="ECO:0000256" key="5">
    <source>
        <dbReference type="ARBA" id="ARBA00022553"/>
    </source>
</evidence>
<dbReference type="Pfam" id="PF02518">
    <property type="entry name" value="HATPase_c"/>
    <property type="match status" value="1"/>
</dbReference>
<evidence type="ECO:0000256" key="6">
    <source>
        <dbReference type="ARBA" id="ARBA00022679"/>
    </source>
</evidence>
<evidence type="ECO:0000259" key="13">
    <source>
        <dbReference type="PROSITE" id="PS50109"/>
    </source>
</evidence>
<evidence type="ECO:0000256" key="1">
    <source>
        <dbReference type="ARBA" id="ARBA00000085"/>
    </source>
</evidence>
<comment type="catalytic activity">
    <reaction evidence="1">
        <text>ATP + protein L-histidine = ADP + protein N-phospho-L-histidine.</text>
        <dbReference type="EC" id="2.7.13.3"/>
    </reaction>
</comment>
<dbReference type="Pfam" id="PF00672">
    <property type="entry name" value="HAMP"/>
    <property type="match status" value="1"/>
</dbReference>
<dbReference type="InterPro" id="IPR003660">
    <property type="entry name" value="HAMP_dom"/>
</dbReference>
<dbReference type="Proteomes" id="UP000295636">
    <property type="component" value="Unassembled WGS sequence"/>
</dbReference>
<keyword evidence="16" id="KW-1185">Reference proteome</keyword>
<dbReference type="SUPFAM" id="SSF55874">
    <property type="entry name" value="ATPase domain of HSP90 chaperone/DNA topoisomerase II/histidine kinase"/>
    <property type="match status" value="1"/>
</dbReference>
<keyword evidence="10" id="KW-0902">Two-component regulatory system</keyword>
<evidence type="ECO:0000256" key="10">
    <source>
        <dbReference type="ARBA" id="ARBA00023012"/>
    </source>
</evidence>
<dbReference type="Pfam" id="PF00512">
    <property type="entry name" value="HisKA"/>
    <property type="match status" value="1"/>
</dbReference>
<keyword evidence="8 15" id="KW-0418">Kinase</keyword>
<dbReference type="RefSeq" id="WP_133234883.1">
    <property type="nucleotide sequence ID" value="NZ_SMRT01000019.1"/>
</dbReference>
<evidence type="ECO:0000259" key="14">
    <source>
        <dbReference type="PROSITE" id="PS50885"/>
    </source>
</evidence>
<evidence type="ECO:0000256" key="2">
    <source>
        <dbReference type="ARBA" id="ARBA00004651"/>
    </source>
</evidence>
<keyword evidence="9" id="KW-0067">ATP-binding</keyword>
<dbReference type="PANTHER" id="PTHR43711">
    <property type="entry name" value="TWO-COMPONENT HISTIDINE KINASE"/>
    <property type="match status" value="1"/>
</dbReference>
<dbReference type="PANTHER" id="PTHR43711:SF1">
    <property type="entry name" value="HISTIDINE KINASE 1"/>
    <property type="match status" value="1"/>
</dbReference>
<evidence type="ECO:0000313" key="16">
    <source>
        <dbReference type="Proteomes" id="UP000295636"/>
    </source>
</evidence>
<dbReference type="InterPro" id="IPR036097">
    <property type="entry name" value="HisK_dim/P_sf"/>
</dbReference>
<dbReference type="FunFam" id="3.30.565.10:FF:000006">
    <property type="entry name" value="Sensor histidine kinase WalK"/>
    <property type="match status" value="1"/>
</dbReference>
<dbReference type="PROSITE" id="PS50109">
    <property type="entry name" value="HIS_KIN"/>
    <property type="match status" value="1"/>
</dbReference>
<organism evidence="15 16">
    <name type="scientific">Paenibacillus piri</name>
    <dbReference type="NCBI Taxonomy" id="2547395"/>
    <lineage>
        <taxon>Bacteria</taxon>
        <taxon>Bacillati</taxon>
        <taxon>Bacillota</taxon>
        <taxon>Bacilli</taxon>
        <taxon>Bacillales</taxon>
        <taxon>Paenibacillaceae</taxon>
        <taxon>Paenibacillus</taxon>
    </lineage>
</organism>
<dbReference type="GO" id="GO:0000155">
    <property type="term" value="F:phosphorelay sensor kinase activity"/>
    <property type="evidence" value="ECO:0007669"/>
    <property type="project" value="InterPro"/>
</dbReference>
<evidence type="ECO:0000256" key="8">
    <source>
        <dbReference type="ARBA" id="ARBA00022777"/>
    </source>
</evidence>
<dbReference type="SUPFAM" id="SSF158472">
    <property type="entry name" value="HAMP domain-like"/>
    <property type="match status" value="1"/>
</dbReference>
<dbReference type="PROSITE" id="PS50885">
    <property type="entry name" value="HAMP"/>
    <property type="match status" value="1"/>
</dbReference>
<evidence type="ECO:0000256" key="7">
    <source>
        <dbReference type="ARBA" id="ARBA00022741"/>
    </source>
</evidence>
<dbReference type="FunFam" id="1.10.287.130:FF:000001">
    <property type="entry name" value="Two-component sensor histidine kinase"/>
    <property type="match status" value="1"/>
</dbReference>
<evidence type="ECO:0000256" key="12">
    <source>
        <dbReference type="SAM" id="Phobius"/>
    </source>
</evidence>
<keyword evidence="12" id="KW-1133">Transmembrane helix</keyword>
<dbReference type="CDD" id="cd06225">
    <property type="entry name" value="HAMP"/>
    <property type="match status" value="1"/>
</dbReference>
<dbReference type="GO" id="GO:0005524">
    <property type="term" value="F:ATP binding"/>
    <property type="evidence" value="ECO:0007669"/>
    <property type="project" value="UniProtKB-KW"/>
</dbReference>
<keyword evidence="5" id="KW-0597">Phosphoprotein</keyword>
<dbReference type="SUPFAM" id="SSF47384">
    <property type="entry name" value="Homodimeric domain of signal transducing histidine kinase"/>
    <property type="match status" value="1"/>
</dbReference>
<dbReference type="CDD" id="cd00082">
    <property type="entry name" value="HisKA"/>
    <property type="match status" value="1"/>
</dbReference>
<keyword evidence="6" id="KW-0808">Transferase</keyword>
<feature type="transmembrane region" description="Helical" evidence="12">
    <location>
        <begin position="6"/>
        <end position="32"/>
    </location>
</feature>
<dbReference type="InterPro" id="IPR003594">
    <property type="entry name" value="HATPase_dom"/>
</dbReference>
<protein>
    <recommendedName>
        <fullName evidence="3">histidine kinase</fullName>
        <ecNumber evidence="3">2.7.13.3</ecNumber>
    </recommendedName>
</protein>
<comment type="caution">
    <text evidence="15">The sequence shown here is derived from an EMBL/GenBank/DDBJ whole genome shotgun (WGS) entry which is preliminary data.</text>
</comment>
<keyword evidence="12" id="KW-0812">Transmembrane</keyword>
<dbReference type="EMBL" id="SMRT01000019">
    <property type="protein sequence ID" value="TDF92789.1"/>
    <property type="molecule type" value="Genomic_DNA"/>
</dbReference>
<evidence type="ECO:0000256" key="9">
    <source>
        <dbReference type="ARBA" id="ARBA00022840"/>
    </source>
</evidence>
<dbReference type="CDD" id="cd00075">
    <property type="entry name" value="HATPase"/>
    <property type="match status" value="1"/>
</dbReference>
<accession>A0A4R5KC09</accession>
<feature type="domain" description="HAMP" evidence="14">
    <location>
        <begin position="73"/>
        <end position="125"/>
    </location>
</feature>
<dbReference type="GO" id="GO:0005886">
    <property type="term" value="C:plasma membrane"/>
    <property type="evidence" value="ECO:0007669"/>
    <property type="project" value="UniProtKB-SubCell"/>
</dbReference>
<dbReference type="Gene3D" id="6.10.340.10">
    <property type="match status" value="1"/>
</dbReference>
<keyword evidence="7" id="KW-0547">Nucleotide-binding</keyword>
<evidence type="ECO:0000313" key="15">
    <source>
        <dbReference type="EMBL" id="TDF92789.1"/>
    </source>
</evidence>
<evidence type="ECO:0000256" key="4">
    <source>
        <dbReference type="ARBA" id="ARBA00022475"/>
    </source>
</evidence>
<dbReference type="AlphaFoldDB" id="A0A4R5KC09"/>
<dbReference type="Gene3D" id="1.10.287.130">
    <property type="match status" value="1"/>
</dbReference>
<proteinExistence type="predicted"/>